<feature type="domain" description="DNA helicase Pif1-like 2B" evidence="4">
    <location>
        <begin position="1315"/>
        <end position="1358"/>
    </location>
</feature>
<keyword evidence="1" id="KW-0233">DNA recombination</keyword>
<dbReference type="GO" id="GO:0000723">
    <property type="term" value="P:telomere maintenance"/>
    <property type="evidence" value="ECO:0007669"/>
    <property type="project" value="InterPro"/>
</dbReference>
<dbReference type="EC" id="5.6.2.3" evidence="1"/>
<evidence type="ECO:0000259" key="3">
    <source>
        <dbReference type="Pfam" id="PF14214"/>
    </source>
</evidence>
<evidence type="ECO:0000313" key="5">
    <source>
        <dbReference type="EMBL" id="KAJ0204035.1"/>
    </source>
</evidence>
<protein>
    <recommendedName>
        <fullName evidence="1">ATP-dependent DNA helicase</fullName>
        <ecNumber evidence="1">5.6.2.3</ecNumber>
    </recommendedName>
</protein>
<dbReference type="PANTHER" id="PTHR10492:SF94">
    <property type="entry name" value="ATP-DEPENDENT DNA HELICASE"/>
    <property type="match status" value="1"/>
</dbReference>
<organism evidence="5 6">
    <name type="scientific">Lactuca sativa</name>
    <name type="common">Garden lettuce</name>
    <dbReference type="NCBI Taxonomy" id="4236"/>
    <lineage>
        <taxon>Eukaryota</taxon>
        <taxon>Viridiplantae</taxon>
        <taxon>Streptophyta</taxon>
        <taxon>Embryophyta</taxon>
        <taxon>Tracheophyta</taxon>
        <taxon>Spermatophyta</taxon>
        <taxon>Magnoliopsida</taxon>
        <taxon>eudicotyledons</taxon>
        <taxon>Gunneridae</taxon>
        <taxon>Pentapetalae</taxon>
        <taxon>asterids</taxon>
        <taxon>campanulids</taxon>
        <taxon>Asterales</taxon>
        <taxon>Asteraceae</taxon>
        <taxon>Cichorioideae</taxon>
        <taxon>Cichorieae</taxon>
        <taxon>Lactucinae</taxon>
        <taxon>Lactuca</taxon>
    </lineage>
</organism>
<evidence type="ECO:0000313" key="6">
    <source>
        <dbReference type="Proteomes" id="UP000235145"/>
    </source>
</evidence>
<name>A0A9R1VDA9_LACSA</name>
<feature type="domain" description="DNA helicase Pif1-like DEAD-box helicase" evidence="2">
    <location>
        <begin position="1018"/>
        <end position="1221"/>
    </location>
</feature>
<reference evidence="5 6" key="1">
    <citation type="journal article" date="2017" name="Nat. Commun.">
        <title>Genome assembly with in vitro proximity ligation data and whole-genome triplication in lettuce.</title>
        <authorList>
            <person name="Reyes-Chin-Wo S."/>
            <person name="Wang Z."/>
            <person name="Yang X."/>
            <person name="Kozik A."/>
            <person name="Arikit S."/>
            <person name="Song C."/>
            <person name="Xia L."/>
            <person name="Froenicke L."/>
            <person name="Lavelle D.O."/>
            <person name="Truco M.J."/>
            <person name="Xia R."/>
            <person name="Zhu S."/>
            <person name="Xu C."/>
            <person name="Xu H."/>
            <person name="Xu X."/>
            <person name="Cox K."/>
            <person name="Korf I."/>
            <person name="Meyers B.C."/>
            <person name="Michelmore R.W."/>
        </authorList>
    </citation>
    <scope>NUCLEOTIDE SEQUENCE [LARGE SCALE GENOMIC DNA]</scope>
    <source>
        <strain evidence="6">cv. Salinas</strain>
        <tissue evidence="5">Seedlings</tissue>
    </source>
</reference>
<keyword evidence="1" id="KW-0227">DNA damage</keyword>
<dbReference type="GO" id="GO:0006310">
    <property type="term" value="P:DNA recombination"/>
    <property type="evidence" value="ECO:0007669"/>
    <property type="project" value="UniProtKB-KW"/>
</dbReference>
<dbReference type="SUPFAM" id="SSF52540">
    <property type="entry name" value="P-loop containing nucleoside triphosphate hydrolases"/>
    <property type="match status" value="2"/>
</dbReference>
<dbReference type="GO" id="GO:0016787">
    <property type="term" value="F:hydrolase activity"/>
    <property type="evidence" value="ECO:0007669"/>
    <property type="project" value="UniProtKB-KW"/>
</dbReference>
<keyword evidence="1" id="KW-0067">ATP-binding</keyword>
<comment type="caution">
    <text evidence="5">The sequence shown here is derived from an EMBL/GenBank/DDBJ whole genome shotgun (WGS) entry which is preliminary data.</text>
</comment>
<evidence type="ECO:0000256" key="1">
    <source>
        <dbReference type="RuleBase" id="RU363044"/>
    </source>
</evidence>
<sequence>MMIVDKENRPNEAIQLDVNTQKEKRKLYNKTYYERLKEKKKMRQTANGEVSSQNMTPMTNVSTTQRTLADITNVTPTSVLDFAQRKSIKNRNAYQRCKERNSPTTPIEISHQDPYSFVYNGIPKEHRVLKVQQPCVHCGAKRFQFEFPTFCCMDGKTKLSHSSIPEELLNLFTSRNELGRTFRQMIRCYNSNFSFASIGVNYDKTLTNMTSGLTPRDGIPRYLQLYFYDADYEMSHRLQRKNIDKEIAGKLIRVLATNPYVKTFRRLADLVPLDNYRVTLNASVELDQRVYNRLTTSEVAGIWVEGNDNIAAYKRSIIVYGKSEKPQTIQSYWGCYDPLCYPLFFPNGESGWHLKIPRHGFSINDIINDDEDIGDDLEDSNTKKGRNTVSMREYYCYKFQIRPNYNVILLRGRLLQQFVVDIYIKLETSRLDFYRKNQSKIRADLYQGVVDCVNAGEVRPTMIGQCVVLPASFIGGPRDMRRRFLDAMTLVQDDGKPDIFLTMTCNPNWPEIKNELLPWQTAQDRSELVSRVFRAKLEDLKKQLLNKHVLGVVGSYVYVIEFQKRGLPHVHFLLIMMPPYKLTNADHYDKIVCAKIPDPIRYPKMHELVISHMIHGPCGSLNSDCPCMNNEQKKCRFRYPRQFNETTLQGKDSYPVYRRRDNGIEVDILGNKMDNRWVVPYNPKLLMMFNCHMNVEVCSSITSVKYVFKYIYKGHDKQVINIDPDGQPVVINEIKRYQDARYVSPPEAIWRIFRFPLSQIYPCVMALQVHLPNQQLVRFSEDDTLPSVVEKERDNRSMVTAFFLKNKEDIRAREYKYRDFPKKFTWDPMSHRWNHRKLGLMRGRLVSANPAEGERYYLRLLLFHISGPTCFEDLYTVNNIKYPTFRKAALERGLIESDDGLSQCLTEASLFQFPNALRRLFATILRFCEPGDVRKLWHEHYNGLSEDYRRQYGSVERVQNIVLTEIMVFLQSMGDRIDDFDLPKINQNVDLEFGVFREVQEECSIVLEHEHLQARDSLNPEQTFAYDEIMRHVHNDIPGVFFIDGPGGTGKTFLYKALLANIRSCGHIALATASSGVAANNMPGGRTTHSRFKIPINLENNLVCKISRQSGTAQLLRTAKVIIWDEASMAKRHALEAVDRTMKDITGVMLPFGGKIMVLGGDFRQVLSVVRRGTRAQTVDSSIRMSPLWSSITKLRLTINMRALTDPWFLDFLLRVGDGVEETVHKNFIRIPDDMVIPFTKKEKSLHALIDAIFPSFEINRSEPDYIISRAILSTRNDSVDEINDYLIGRFHGEERIYYSFDEAVDDINNFYPVEFLNTLSVSGLPPHYLRLKVGCPIILLRNLDPSNGLCNDTRLICKSFQHNVIDAEIAVGQHAGKRVFLPRIPLSPSEDDMFPFKLKRKQFPIRLCFAMTINKA</sequence>
<comment type="cofactor">
    <cofactor evidence="1">
        <name>Mg(2+)</name>
        <dbReference type="ChEBI" id="CHEBI:18420"/>
    </cofactor>
</comment>
<keyword evidence="6" id="KW-1185">Reference proteome</keyword>
<gene>
    <name evidence="5" type="ORF">LSAT_V11C500246830</name>
</gene>
<evidence type="ECO:0000259" key="4">
    <source>
        <dbReference type="Pfam" id="PF21530"/>
    </source>
</evidence>
<feature type="domain" description="Helitron helicase-like" evidence="3">
    <location>
        <begin position="395"/>
        <end position="574"/>
    </location>
</feature>
<keyword evidence="1" id="KW-0547">Nucleotide-binding</keyword>
<keyword evidence="1" id="KW-0347">Helicase</keyword>
<dbReference type="InterPro" id="IPR025476">
    <property type="entry name" value="Helitron_helicase-like"/>
</dbReference>
<accession>A0A9R1VDA9</accession>
<dbReference type="PANTHER" id="PTHR10492">
    <property type="match status" value="1"/>
</dbReference>
<proteinExistence type="inferred from homology"/>
<dbReference type="GO" id="GO:0043139">
    <property type="term" value="F:5'-3' DNA helicase activity"/>
    <property type="evidence" value="ECO:0007669"/>
    <property type="project" value="UniProtKB-EC"/>
</dbReference>
<dbReference type="Proteomes" id="UP000235145">
    <property type="component" value="Unassembled WGS sequence"/>
</dbReference>
<dbReference type="InterPro" id="IPR049163">
    <property type="entry name" value="Pif1-like_2B_dom"/>
</dbReference>
<keyword evidence="1" id="KW-0378">Hydrolase</keyword>
<comment type="catalytic activity">
    <reaction evidence="1">
        <text>ATP + H2O = ADP + phosphate + H(+)</text>
        <dbReference type="Rhea" id="RHEA:13065"/>
        <dbReference type="ChEBI" id="CHEBI:15377"/>
        <dbReference type="ChEBI" id="CHEBI:15378"/>
        <dbReference type="ChEBI" id="CHEBI:30616"/>
        <dbReference type="ChEBI" id="CHEBI:43474"/>
        <dbReference type="ChEBI" id="CHEBI:456216"/>
        <dbReference type="EC" id="5.6.2.3"/>
    </reaction>
</comment>
<dbReference type="Pfam" id="PF14214">
    <property type="entry name" value="Helitron_like_N"/>
    <property type="match status" value="1"/>
</dbReference>
<keyword evidence="1" id="KW-0234">DNA repair</keyword>
<comment type="similarity">
    <text evidence="1">Belongs to the helicase family.</text>
</comment>
<dbReference type="GO" id="GO:0006281">
    <property type="term" value="P:DNA repair"/>
    <property type="evidence" value="ECO:0007669"/>
    <property type="project" value="UniProtKB-KW"/>
</dbReference>
<dbReference type="Pfam" id="PF05970">
    <property type="entry name" value="PIF1"/>
    <property type="match status" value="1"/>
</dbReference>
<evidence type="ECO:0000259" key="2">
    <source>
        <dbReference type="Pfam" id="PF05970"/>
    </source>
</evidence>
<dbReference type="Gene3D" id="3.40.50.300">
    <property type="entry name" value="P-loop containing nucleotide triphosphate hydrolases"/>
    <property type="match status" value="1"/>
</dbReference>
<dbReference type="GO" id="GO:0005524">
    <property type="term" value="F:ATP binding"/>
    <property type="evidence" value="ECO:0007669"/>
    <property type="project" value="UniProtKB-KW"/>
</dbReference>
<dbReference type="InterPro" id="IPR027417">
    <property type="entry name" value="P-loop_NTPase"/>
</dbReference>
<dbReference type="InterPro" id="IPR010285">
    <property type="entry name" value="DNA_helicase_pif1-like_DEAD"/>
</dbReference>
<dbReference type="Pfam" id="PF21530">
    <property type="entry name" value="Pif1_2B_dom"/>
    <property type="match status" value="1"/>
</dbReference>
<dbReference type="EMBL" id="NBSK02000005">
    <property type="protein sequence ID" value="KAJ0204035.1"/>
    <property type="molecule type" value="Genomic_DNA"/>
</dbReference>